<organism evidence="2 3">
    <name type="scientific">Flavimaricola marinus</name>
    <dbReference type="NCBI Taxonomy" id="1819565"/>
    <lineage>
        <taxon>Bacteria</taxon>
        <taxon>Pseudomonadati</taxon>
        <taxon>Pseudomonadota</taxon>
        <taxon>Alphaproteobacteria</taxon>
        <taxon>Rhodobacterales</taxon>
        <taxon>Paracoccaceae</taxon>
        <taxon>Flavimaricola</taxon>
    </lineage>
</organism>
<name>A0A238LGV1_9RHOB</name>
<dbReference type="OrthoDB" id="9790747at2"/>
<accession>A0A238LGV1</accession>
<reference evidence="3" key="1">
    <citation type="submission" date="2017-05" db="EMBL/GenBank/DDBJ databases">
        <authorList>
            <person name="Rodrigo-Torres L."/>
            <person name="Arahal R. D."/>
            <person name="Lucena T."/>
        </authorList>
    </citation>
    <scope>NUCLEOTIDE SEQUENCE [LARGE SCALE GENOMIC DNA]</scope>
    <source>
        <strain evidence="3">CECT 8899</strain>
    </source>
</reference>
<gene>
    <name evidence="2" type="ORF">LOM8899_02790</name>
</gene>
<protein>
    <submittedName>
        <fullName evidence="2">HTH-type transcriptional regulator</fullName>
    </submittedName>
</protein>
<keyword evidence="3" id="KW-1185">Reference proteome</keyword>
<evidence type="ECO:0000313" key="2">
    <source>
        <dbReference type="EMBL" id="SMY08635.1"/>
    </source>
</evidence>
<dbReference type="Gene3D" id="1.10.10.10">
    <property type="entry name" value="Winged helix-like DNA-binding domain superfamily/Winged helix DNA-binding domain"/>
    <property type="match status" value="1"/>
</dbReference>
<proteinExistence type="predicted"/>
<dbReference type="PANTHER" id="PTHR38600">
    <property type="entry name" value="TRANSCRIPTIONAL REGULATORY PROTEIN"/>
    <property type="match status" value="1"/>
</dbReference>
<dbReference type="SMART" id="SM00418">
    <property type="entry name" value="HTH_ARSR"/>
    <property type="match status" value="1"/>
</dbReference>
<dbReference type="CDD" id="cd00090">
    <property type="entry name" value="HTH_ARSR"/>
    <property type="match status" value="1"/>
</dbReference>
<dbReference type="NCBIfam" id="NF033788">
    <property type="entry name" value="HTH_metalloreg"/>
    <property type="match status" value="1"/>
</dbReference>
<dbReference type="Pfam" id="PF12840">
    <property type="entry name" value="HTH_20"/>
    <property type="match status" value="1"/>
</dbReference>
<dbReference type="PRINTS" id="PR00778">
    <property type="entry name" value="HTHARSR"/>
</dbReference>
<dbReference type="PROSITE" id="PS50987">
    <property type="entry name" value="HTH_ARSR_2"/>
    <property type="match status" value="1"/>
</dbReference>
<dbReference type="RefSeq" id="WP_093992820.1">
    <property type="nucleotide sequence ID" value="NZ_FXZK01000005.1"/>
</dbReference>
<dbReference type="AlphaFoldDB" id="A0A238LGV1"/>
<dbReference type="InterPro" id="IPR036390">
    <property type="entry name" value="WH_DNA-bd_sf"/>
</dbReference>
<dbReference type="PANTHER" id="PTHR38600:SF2">
    <property type="entry name" value="SLL0088 PROTEIN"/>
    <property type="match status" value="1"/>
</dbReference>
<sequence length="114" mass="12862">MPNNDSHIETTFSALADPTRRAVVQALSNGPTAVSQLAKPFKMALPSFTQHLGVLENAGLIISKREGRSRICSLNPLALKAAEDWMAIYRQQWERRMDRYDAHLENIKTEKPND</sequence>
<dbReference type="InterPro" id="IPR036388">
    <property type="entry name" value="WH-like_DNA-bd_sf"/>
</dbReference>
<dbReference type="GO" id="GO:0003700">
    <property type="term" value="F:DNA-binding transcription factor activity"/>
    <property type="evidence" value="ECO:0007669"/>
    <property type="project" value="InterPro"/>
</dbReference>
<feature type="domain" description="HTH arsR-type" evidence="1">
    <location>
        <begin position="1"/>
        <end position="94"/>
    </location>
</feature>
<dbReference type="InterPro" id="IPR011991">
    <property type="entry name" value="ArsR-like_HTH"/>
</dbReference>
<evidence type="ECO:0000313" key="3">
    <source>
        <dbReference type="Proteomes" id="UP000201613"/>
    </source>
</evidence>
<dbReference type="EMBL" id="FXZK01000005">
    <property type="protein sequence ID" value="SMY08635.1"/>
    <property type="molecule type" value="Genomic_DNA"/>
</dbReference>
<evidence type="ECO:0000259" key="1">
    <source>
        <dbReference type="PROSITE" id="PS50987"/>
    </source>
</evidence>
<dbReference type="Proteomes" id="UP000201613">
    <property type="component" value="Unassembled WGS sequence"/>
</dbReference>
<dbReference type="SUPFAM" id="SSF46785">
    <property type="entry name" value="Winged helix' DNA-binding domain"/>
    <property type="match status" value="1"/>
</dbReference>
<dbReference type="InterPro" id="IPR001845">
    <property type="entry name" value="HTH_ArsR_DNA-bd_dom"/>
</dbReference>